<reference evidence="6 7" key="1">
    <citation type="submission" date="2020-08" db="EMBL/GenBank/DDBJ databases">
        <title>Acidobacteriota in marine sediments use diverse sulfur dissimilation pathways.</title>
        <authorList>
            <person name="Wasmund K."/>
        </authorList>
    </citation>
    <scope>NUCLEOTIDE SEQUENCE [LARGE SCALE GENOMIC DNA]</scope>
    <source>
        <strain evidence="6">MAG AM3-A</strain>
    </source>
</reference>
<feature type="transmembrane region" description="Helical" evidence="4">
    <location>
        <begin position="637"/>
        <end position="656"/>
    </location>
</feature>
<dbReference type="GO" id="GO:0000155">
    <property type="term" value="F:phosphorelay sensor kinase activity"/>
    <property type="evidence" value="ECO:0007669"/>
    <property type="project" value="InterPro"/>
</dbReference>
<keyword evidence="4" id="KW-1133">Transmembrane helix</keyword>
<gene>
    <name evidence="6" type="ORF">IFJ97_01660</name>
</gene>
<evidence type="ECO:0000256" key="1">
    <source>
        <dbReference type="ARBA" id="ARBA00000085"/>
    </source>
</evidence>
<feature type="transmembrane region" description="Helical" evidence="4">
    <location>
        <begin position="355"/>
        <end position="375"/>
    </location>
</feature>
<dbReference type="CDD" id="cd00082">
    <property type="entry name" value="HisKA"/>
    <property type="match status" value="1"/>
</dbReference>
<dbReference type="InterPro" id="IPR003661">
    <property type="entry name" value="HisK_dim/P_dom"/>
</dbReference>
<dbReference type="InterPro" id="IPR035965">
    <property type="entry name" value="PAS-like_dom_sf"/>
</dbReference>
<evidence type="ECO:0000256" key="3">
    <source>
        <dbReference type="ARBA" id="ARBA00022553"/>
    </source>
</evidence>
<evidence type="ECO:0000256" key="2">
    <source>
        <dbReference type="ARBA" id="ARBA00012438"/>
    </source>
</evidence>
<evidence type="ECO:0000256" key="4">
    <source>
        <dbReference type="SAM" id="Phobius"/>
    </source>
</evidence>
<dbReference type="AlphaFoldDB" id="A0A8J7CFX0"/>
<dbReference type="PROSITE" id="PS50109">
    <property type="entry name" value="HIS_KIN"/>
    <property type="match status" value="1"/>
</dbReference>
<feature type="transmembrane region" description="Helical" evidence="4">
    <location>
        <begin position="324"/>
        <end position="343"/>
    </location>
</feature>
<dbReference type="Pfam" id="PF00512">
    <property type="entry name" value="HisKA"/>
    <property type="match status" value="1"/>
</dbReference>
<feature type="transmembrane region" description="Helical" evidence="4">
    <location>
        <begin position="261"/>
        <end position="285"/>
    </location>
</feature>
<feature type="transmembrane region" description="Helical" evidence="4">
    <location>
        <begin position="55"/>
        <end position="73"/>
    </location>
</feature>
<dbReference type="Pfam" id="PF02518">
    <property type="entry name" value="HATPase_c"/>
    <property type="match status" value="1"/>
</dbReference>
<dbReference type="Proteomes" id="UP000598633">
    <property type="component" value="Unassembled WGS sequence"/>
</dbReference>
<dbReference type="InterPro" id="IPR003594">
    <property type="entry name" value="HATPase_dom"/>
</dbReference>
<sequence length="1194" mass="129398">MEESSTEPRQLKSWLLALAAVAVCGPWPGWDPSAAALLLVCAGLFALARPVGRGWYPWAAVAAAAIVAIWPSGGGHDRNRLETQLDQHCQGMLVTGEELATDPTVQRLLGAAGEVVDPAGLFAVLDRSAVATSGRTIYLADDRGQIVAWGGADASFPYDVRPLGQRQWGISWSAGSADLWLRDPLLADGRLVGAVIIADRTALQKRQIWGMRAGRGRELGLGIHRAGFETLIPSVAPGVNVPVNSVPVSGPPPSEFRWLGWMLLAVMAVVFQPRVAILLVAGGAASLLLAPSTASDFATGVMVLLVGAALGRLAGVVERRWSRVLVSTSLIGASLLAVFANPADRFTWLPEHLLGPGWGGVWMVALAWLVSGWPGVSRSRFSLGRRLRAAAALALLGFSWHMLRVPVELGRAIGVHSQVVLPRGEVDVVGDLPANPNACRLDDLAPVVAERWGLGEWQTPSELLLIDEMGSEISRWGDLGAAGGDVRVLRTWFLENPERYSLELAIAVAPWSLLGDWQTGRPIEDARGGPVWSAVLTRTGEIAAGLHPEIQGLDPATAGELFHAGGGWARIEVGDVRRLARVKREGQWLVLAVANHPSAADWVVRATIAMLWALFGTVLALPPILRREHLSTFGGRLRLLVTGGVVLPLAILTLFLHQRISGQEQRLEQNRGLDALQAARYTAVHLGGGFAVDDQLARWLAAGWGGEVCLWDGDLPVAASRPDLLVSGVLPQLPLAATYPPFLLGRDDPVILRWRDLMVAAGPVDLQGNRLLLHLYRADPVRSGADLGAVDWLLTGAMLSALLALVLTTRIEERLSTSLRELVVLARKLRDGEPVGPLRRPRESDLAEVLDAVRSMNEEVQQRELRLRHQEELLRITLKTLEPAVVVLEPDGTERFANPSALQFQEEYGERFLGQLRSVVEDASIGGSVSKTVQPIPGRDVTWRIGVAGVPFPDGDRGLVAVVDDVTDLVRADRLQQLNQMARIVAHEVKNPLTPIRLWVQELEAAMKSNNPELPELLEEACREIADQVKRLQETASSFSNLVALERWEPEPVDMAELIEELPRGAEVLERRGIRFEYEVESMPPPITGDRQWLRRAVANLLQNSLDALGDEPGTVILRLEVDRDLVVLEVEDTGGGVPDERLPDLFSPHFSSTTSGSGLGLALVQQVVVRCHGTVSATNAARGLKVRLEFPTS</sequence>
<organism evidence="6 7">
    <name type="scientific">Candidatus Sulfomarinibacter kjeldsenii</name>
    <dbReference type="NCBI Taxonomy" id="2885994"/>
    <lineage>
        <taxon>Bacteria</taxon>
        <taxon>Pseudomonadati</taxon>
        <taxon>Acidobacteriota</taxon>
        <taxon>Thermoanaerobaculia</taxon>
        <taxon>Thermoanaerobaculales</taxon>
        <taxon>Candidatus Sulfomarinibacteraceae</taxon>
        <taxon>Candidatus Sulfomarinibacter</taxon>
    </lineage>
</organism>
<dbReference type="SMART" id="SM00387">
    <property type="entry name" value="HATPase_c"/>
    <property type="match status" value="1"/>
</dbReference>
<dbReference type="Gene3D" id="3.30.565.10">
    <property type="entry name" value="Histidine kinase-like ATPase, C-terminal domain"/>
    <property type="match status" value="1"/>
</dbReference>
<name>A0A8J7CFX0_9BACT</name>
<dbReference type="PANTHER" id="PTHR43065">
    <property type="entry name" value="SENSOR HISTIDINE KINASE"/>
    <property type="match status" value="1"/>
</dbReference>
<keyword evidence="4" id="KW-0472">Membrane</keyword>
<evidence type="ECO:0000259" key="5">
    <source>
        <dbReference type="PROSITE" id="PS50109"/>
    </source>
</evidence>
<feature type="transmembrane region" description="Helical" evidence="4">
    <location>
        <begin position="602"/>
        <end position="625"/>
    </location>
</feature>
<evidence type="ECO:0000313" key="6">
    <source>
        <dbReference type="EMBL" id="MBD3870049.1"/>
    </source>
</evidence>
<dbReference type="EC" id="2.7.13.3" evidence="2"/>
<dbReference type="EMBL" id="JACXWA010000025">
    <property type="protein sequence ID" value="MBD3870049.1"/>
    <property type="molecule type" value="Genomic_DNA"/>
</dbReference>
<dbReference type="SMART" id="SM00388">
    <property type="entry name" value="HisKA"/>
    <property type="match status" value="1"/>
</dbReference>
<dbReference type="SUPFAM" id="SSF47384">
    <property type="entry name" value="Homodimeric domain of signal transducing histidine kinase"/>
    <property type="match status" value="1"/>
</dbReference>
<keyword evidence="4" id="KW-0812">Transmembrane</keyword>
<feature type="non-terminal residue" evidence="6">
    <location>
        <position position="1194"/>
    </location>
</feature>
<dbReference type="Gene3D" id="1.10.287.130">
    <property type="match status" value="1"/>
</dbReference>
<feature type="transmembrane region" description="Helical" evidence="4">
    <location>
        <begin position="297"/>
        <end position="317"/>
    </location>
</feature>
<proteinExistence type="predicted"/>
<evidence type="ECO:0000313" key="7">
    <source>
        <dbReference type="Proteomes" id="UP000598633"/>
    </source>
</evidence>
<protein>
    <recommendedName>
        <fullName evidence="2">histidine kinase</fullName>
        <ecNumber evidence="2">2.7.13.3</ecNumber>
    </recommendedName>
</protein>
<dbReference type="SUPFAM" id="SSF55785">
    <property type="entry name" value="PYP-like sensor domain (PAS domain)"/>
    <property type="match status" value="1"/>
</dbReference>
<dbReference type="PRINTS" id="PR00344">
    <property type="entry name" value="BCTRLSENSOR"/>
</dbReference>
<feature type="domain" description="Histidine kinase" evidence="5">
    <location>
        <begin position="984"/>
        <end position="1194"/>
    </location>
</feature>
<dbReference type="InterPro" id="IPR036097">
    <property type="entry name" value="HisK_dim/P_sf"/>
</dbReference>
<comment type="caution">
    <text evidence="6">The sequence shown here is derived from an EMBL/GenBank/DDBJ whole genome shotgun (WGS) entry which is preliminary data.</text>
</comment>
<dbReference type="PANTHER" id="PTHR43065:SF42">
    <property type="entry name" value="TWO-COMPONENT SENSOR PPRA"/>
    <property type="match status" value="1"/>
</dbReference>
<keyword evidence="3" id="KW-0597">Phosphoprotein</keyword>
<feature type="transmembrane region" description="Helical" evidence="4">
    <location>
        <begin position="12"/>
        <end position="30"/>
    </location>
</feature>
<accession>A0A8J7CFX0</accession>
<dbReference type="InterPro" id="IPR036890">
    <property type="entry name" value="HATPase_C_sf"/>
</dbReference>
<dbReference type="InterPro" id="IPR005467">
    <property type="entry name" value="His_kinase_dom"/>
</dbReference>
<dbReference type="SUPFAM" id="SSF55874">
    <property type="entry name" value="ATPase domain of HSP90 chaperone/DNA topoisomerase II/histidine kinase"/>
    <property type="match status" value="1"/>
</dbReference>
<comment type="catalytic activity">
    <reaction evidence="1">
        <text>ATP + protein L-histidine = ADP + protein N-phospho-L-histidine.</text>
        <dbReference type="EC" id="2.7.13.3"/>
    </reaction>
</comment>
<dbReference type="InterPro" id="IPR004358">
    <property type="entry name" value="Sig_transdc_His_kin-like_C"/>
</dbReference>